<protein>
    <submittedName>
        <fullName evidence="4">Response regulator</fullName>
    </submittedName>
</protein>
<evidence type="ECO:0000313" key="4">
    <source>
        <dbReference type="EMBL" id="WCT54690.1"/>
    </source>
</evidence>
<keyword evidence="5" id="KW-1185">Reference proteome</keyword>
<dbReference type="Pfam" id="PF00072">
    <property type="entry name" value="Response_reg"/>
    <property type="match status" value="1"/>
</dbReference>
<keyword evidence="1 2" id="KW-0597">Phosphoprotein</keyword>
<dbReference type="PROSITE" id="PS50110">
    <property type="entry name" value="RESPONSE_REGULATORY"/>
    <property type="match status" value="1"/>
</dbReference>
<feature type="modified residue" description="4-aspartylphosphate" evidence="2">
    <location>
        <position position="54"/>
    </location>
</feature>
<dbReference type="RefSeq" id="WP_273613177.1">
    <property type="nucleotide sequence ID" value="NZ_CP117416.1"/>
</dbReference>
<sequence length="230" mass="26708">MKTQSILFVDDNKMVLTILERWLEEENFHIHMANNPKEALRIIEQHHIDVVVSDLLMPGIDGLAFLTMMKADYPHVVRIILSGHLHTQSMLAAINQVGIFKFLTKPLELTDSLKQIFYEALQQAERNQLAHHAEQQFANHLSAFIIDMMKVTDQPYVLLNHDHLVIAHHHSFAHLYTVGQSLLHPSYDGIQLDSHSLYIPRHELENYQSSICNIRQLTFGDTLLRFIYFH</sequence>
<evidence type="ECO:0000256" key="2">
    <source>
        <dbReference type="PROSITE-ProRule" id="PRU00169"/>
    </source>
</evidence>
<dbReference type="Gene3D" id="3.40.50.2300">
    <property type="match status" value="1"/>
</dbReference>
<name>A0AAX3LYK5_9BACL</name>
<dbReference type="KEGG" id="pka:PQ456_15990"/>
<dbReference type="CDD" id="cd17569">
    <property type="entry name" value="REC_HupR-like"/>
    <property type="match status" value="1"/>
</dbReference>
<dbReference type="InterPro" id="IPR050595">
    <property type="entry name" value="Bact_response_regulator"/>
</dbReference>
<reference evidence="4 5" key="1">
    <citation type="submission" date="2023-02" db="EMBL/GenBank/DDBJ databases">
        <title>Genome sequence of Paenibacillus kyungheensis KACC 18744.</title>
        <authorList>
            <person name="Kim S."/>
            <person name="Heo J."/>
            <person name="Kwon S.-W."/>
        </authorList>
    </citation>
    <scope>NUCLEOTIDE SEQUENCE [LARGE SCALE GENOMIC DNA]</scope>
    <source>
        <strain evidence="4 5">KACC 18744</strain>
    </source>
</reference>
<accession>A0AAX3LYK5</accession>
<dbReference type="PANTHER" id="PTHR44591">
    <property type="entry name" value="STRESS RESPONSE REGULATOR PROTEIN 1"/>
    <property type="match status" value="1"/>
</dbReference>
<dbReference type="Proteomes" id="UP001220509">
    <property type="component" value="Chromosome"/>
</dbReference>
<organism evidence="4 5">
    <name type="scientific">Paenibacillus kyungheensis</name>
    <dbReference type="NCBI Taxonomy" id="1452732"/>
    <lineage>
        <taxon>Bacteria</taxon>
        <taxon>Bacillati</taxon>
        <taxon>Bacillota</taxon>
        <taxon>Bacilli</taxon>
        <taxon>Bacillales</taxon>
        <taxon>Paenibacillaceae</taxon>
        <taxon>Paenibacillus</taxon>
    </lineage>
</organism>
<evidence type="ECO:0000259" key="3">
    <source>
        <dbReference type="PROSITE" id="PS50110"/>
    </source>
</evidence>
<dbReference type="SUPFAM" id="SSF52172">
    <property type="entry name" value="CheY-like"/>
    <property type="match status" value="1"/>
</dbReference>
<dbReference type="EMBL" id="CP117416">
    <property type="protein sequence ID" value="WCT54690.1"/>
    <property type="molecule type" value="Genomic_DNA"/>
</dbReference>
<feature type="domain" description="Response regulatory" evidence="3">
    <location>
        <begin position="5"/>
        <end position="120"/>
    </location>
</feature>
<dbReference type="GO" id="GO:0000160">
    <property type="term" value="P:phosphorelay signal transduction system"/>
    <property type="evidence" value="ECO:0007669"/>
    <property type="project" value="InterPro"/>
</dbReference>
<proteinExistence type="predicted"/>
<evidence type="ECO:0000256" key="1">
    <source>
        <dbReference type="ARBA" id="ARBA00022553"/>
    </source>
</evidence>
<evidence type="ECO:0000313" key="5">
    <source>
        <dbReference type="Proteomes" id="UP001220509"/>
    </source>
</evidence>
<dbReference type="PANTHER" id="PTHR44591:SF19">
    <property type="entry name" value="TWO-COMPONENT RESPONSE REGULATOR-RELATED"/>
    <property type="match status" value="1"/>
</dbReference>
<dbReference type="AlphaFoldDB" id="A0AAX3LYK5"/>
<dbReference type="SMART" id="SM00448">
    <property type="entry name" value="REC"/>
    <property type="match status" value="1"/>
</dbReference>
<dbReference type="InterPro" id="IPR011006">
    <property type="entry name" value="CheY-like_superfamily"/>
</dbReference>
<gene>
    <name evidence="4" type="ORF">PQ456_15990</name>
</gene>
<dbReference type="InterPro" id="IPR001789">
    <property type="entry name" value="Sig_transdc_resp-reg_receiver"/>
</dbReference>